<dbReference type="PANTHER" id="PTHR30478">
    <property type="entry name" value="DNA POLYMERASE III SUBUNIT BETA"/>
    <property type="match status" value="1"/>
</dbReference>
<dbReference type="Proteomes" id="UP000469724">
    <property type="component" value="Unassembled WGS sequence"/>
</dbReference>
<dbReference type="GO" id="GO:0003677">
    <property type="term" value="F:DNA binding"/>
    <property type="evidence" value="ECO:0007669"/>
    <property type="project" value="UniProtKB-KW"/>
</dbReference>
<keyword evidence="3" id="KW-1185">Reference proteome</keyword>
<name>A0A7K3NJ45_9BACT</name>
<evidence type="ECO:0000256" key="1">
    <source>
        <dbReference type="ARBA" id="ARBA00023125"/>
    </source>
</evidence>
<organism evidence="2 3">
    <name type="scientific">Desulfolutivibrio sulfodismutans</name>
    <dbReference type="NCBI Taxonomy" id="63561"/>
    <lineage>
        <taxon>Bacteria</taxon>
        <taxon>Pseudomonadati</taxon>
        <taxon>Thermodesulfobacteriota</taxon>
        <taxon>Desulfovibrionia</taxon>
        <taxon>Desulfovibrionales</taxon>
        <taxon>Desulfovibrionaceae</taxon>
        <taxon>Desulfolutivibrio</taxon>
    </lineage>
</organism>
<dbReference type="EMBL" id="JAAGRQ010000016">
    <property type="protein sequence ID" value="NDY56226.1"/>
    <property type="molecule type" value="Genomic_DNA"/>
</dbReference>
<dbReference type="GO" id="GO:0006271">
    <property type="term" value="P:DNA strand elongation involved in DNA replication"/>
    <property type="evidence" value="ECO:0007669"/>
    <property type="project" value="TreeGrafter"/>
</dbReference>
<reference evidence="2 3" key="1">
    <citation type="submission" date="2020-02" db="EMBL/GenBank/DDBJ databases">
        <title>Comparative genomics of sulfur disproportionating microorganisms.</title>
        <authorList>
            <person name="Ward L.M."/>
            <person name="Bertran E."/>
            <person name="Johnston D.T."/>
        </authorList>
    </citation>
    <scope>NUCLEOTIDE SEQUENCE [LARGE SCALE GENOMIC DNA]</scope>
    <source>
        <strain evidence="2 3">DSM 3696</strain>
    </source>
</reference>
<dbReference type="Gene3D" id="3.10.150.10">
    <property type="entry name" value="DNA Polymerase III, subunit A, domain 2"/>
    <property type="match status" value="1"/>
</dbReference>
<comment type="caution">
    <text evidence="2">The sequence shown here is derived from an EMBL/GenBank/DDBJ whole genome shotgun (WGS) entry which is preliminary data.</text>
</comment>
<dbReference type="Gene3D" id="3.70.10.10">
    <property type="match status" value="1"/>
</dbReference>
<evidence type="ECO:0008006" key="4">
    <source>
        <dbReference type="Google" id="ProtNLM"/>
    </source>
</evidence>
<dbReference type="RefSeq" id="WP_163301282.1">
    <property type="nucleotide sequence ID" value="NZ_JAAGRQ010000016.1"/>
</dbReference>
<evidence type="ECO:0000313" key="2">
    <source>
        <dbReference type="EMBL" id="NDY56226.1"/>
    </source>
</evidence>
<gene>
    <name evidence="2" type="ORF">G3N56_05625</name>
</gene>
<dbReference type="InterPro" id="IPR001001">
    <property type="entry name" value="DNA_polIII_beta"/>
</dbReference>
<sequence length="391" mass="40676">MATVDRTELFQAVELAAMTARSMLGHVANRALSAVWLVPDGEALAVEASDGSVEFRGRVPAQPGDFEVCGMDAATLHALLKKLPAAEILLTQGPGDSLTLRCGPRRYRLATVDTAWRQPVAAPEGGADAGPDAAAAVTLARYAVATDEALGVQACLHLAPAAGPGECLAEGLDGHQFVRAVFDARALAEVLPEAGVLVAGRHLKILASALGRDGARVCVEGKRLWVAWRGGRLGLALADGPFPDTGTFLARCADPAFSAQIDRQDMLAALAVVLAEHDRTVRLEFATGQEFSPAGRVTLATLDGGGEEDLGAEVTARGELWPVGIAAKDMAGILGLFEAERIGLAFSGPDAPILVTPVDEDGEDGEAGPVRLTAITMPMQFAQESYDEGEA</sequence>
<dbReference type="AlphaFoldDB" id="A0A7K3NJ45"/>
<dbReference type="PANTHER" id="PTHR30478:SF0">
    <property type="entry name" value="BETA SLIDING CLAMP"/>
    <property type="match status" value="1"/>
</dbReference>
<dbReference type="GO" id="GO:0009360">
    <property type="term" value="C:DNA polymerase III complex"/>
    <property type="evidence" value="ECO:0007669"/>
    <property type="project" value="InterPro"/>
</dbReference>
<evidence type="ECO:0000313" key="3">
    <source>
        <dbReference type="Proteomes" id="UP000469724"/>
    </source>
</evidence>
<dbReference type="SMART" id="SM00480">
    <property type="entry name" value="POL3Bc"/>
    <property type="match status" value="1"/>
</dbReference>
<keyword evidence="1" id="KW-0238">DNA-binding</keyword>
<accession>A0A7K3NJ45</accession>
<proteinExistence type="predicted"/>
<protein>
    <recommendedName>
        <fullName evidence="4">DNA polymerase III subunit beta</fullName>
    </recommendedName>
</protein>